<feature type="transmembrane region" description="Helical" evidence="2">
    <location>
        <begin position="584"/>
        <end position="605"/>
    </location>
</feature>
<evidence type="ECO:0000259" key="4">
    <source>
        <dbReference type="Pfam" id="PF23357"/>
    </source>
</evidence>
<feature type="domain" description="DUF7088" evidence="4">
    <location>
        <begin position="37"/>
        <end position="137"/>
    </location>
</feature>
<dbReference type="RefSeq" id="WP_105935583.1">
    <property type="nucleotide sequence ID" value="NZ_PVNP01000188.1"/>
</dbReference>
<keyword evidence="2" id="KW-0812">Transmembrane</keyword>
<evidence type="ECO:0000313" key="5">
    <source>
        <dbReference type="EMBL" id="PRO72343.1"/>
    </source>
</evidence>
<sequence length="622" mass="68587">MQKLIAFLTLLLLAVLCLGLVVINNEMLGDYRIDLTEDKVYSLSEGSQRVLNDIDEPIVLNFYFSDTASKGMTSLRNYANRVQSLLEEYESRANGKITLNVIDPEPFSEAEDRANQFGLTGATLGPVGDAIYFGLAGTNAVDSQFTINFFDPQKERFLEYDISKLIYQLSEPEPVQLTLLTDINLMGGQNPMSGQVTPAMTFYSQLGQLYEITTIGSDAAQIPENTDVLVVIHPQNLSESLQYSIDQFAMRQGRILLFVDPHYESDAMAMMGSLQANKSDFGLLESWGIDAGLDSVILDGRLGLDIRTPEGAVTRHPGIIGLTGEQLNREDVVTSNLELVNGSSFAPLKLAEGSNLTLTPLAYSSADAVIVDGAEYALTQDPQALQRMLDSSETQRITLAARFSGPATSAFTQAPATESASELNMAHVSRTTKLNLIVFSDADLLADRFWVQQANFFGETIYTPFANNGDAIINASENLAGSDALISIRGRGTYARPFEQVQALQVAAEARFREQEERLQNQLQQTEEQLAQLQNVQTESGALTLTPEQQAALDTFIAQRNEIRRELRDVRYQLERDIDQLGNYLKLLNIAISPLLLVTVLWGLARLLRRRAGKKTLEAIGS</sequence>
<organism evidence="5 6">
    <name type="scientific">Alteromonas alba</name>
    <dbReference type="NCBI Taxonomy" id="2079529"/>
    <lineage>
        <taxon>Bacteria</taxon>
        <taxon>Pseudomonadati</taxon>
        <taxon>Pseudomonadota</taxon>
        <taxon>Gammaproteobacteria</taxon>
        <taxon>Alteromonadales</taxon>
        <taxon>Alteromonadaceae</taxon>
        <taxon>Alteromonas/Salinimonas group</taxon>
        <taxon>Alteromonas</taxon>
    </lineage>
</organism>
<proteinExistence type="predicted"/>
<dbReference type="InterPro" id="IPR019196">
    <property type="entry name" value="ABC_transp_unknown"/>
</dbReference>
<accession>A0A2S9V7D5</accession>
<name>A0A2S9V7D5_9ALTE</name>
<dbReference type="Proteomes" id="UP000238949">
    <property type="component" value="Unassembled WGS sequence"/>
</dbReference>
<gene>
    <name evidence="5" type="ORF">C6Y40_16910</name>
</gene>
<keyword evidence="1" id="KW-0175">Coiled coil</keyword>
<dbReference type="Pfam" id="PF23357">
    <property type="entry name" value="DUF7088"/>
    <property type="match status" value="1"/>
</dbReference>
<dbReference type="Pfam" id="PF09822">
    <property type="entry name" value="ABC_transp_aux"/>
    <property type="match status" value="1"/>
</dbReference>
<feature type="domain" description="ABC-type uncharacterised transport system" evidence="3">
    <location>
        <begin position="185"/>
        <end position="475"/>
    </location>
</feature>
<evidence type="ECO:0000256" key="2">
    <source>
        <dbReference type="SAM" id="Phobius"/>
    </source>
</evidence>
<dbReference type="EMBL" id="PVNP01000188">
    <property type="protein sequence ID" value="PRO72343.1"/>
    <property type="molecule type" value="Genomic_DNA"/>
</dbReference>
<keyword evidence="2" id="KW-0472">Membrane</keyword>
<dbReference type="AlphaFoldDB" id="A0A2S9V7D5"/>
<keyword evidence="2" id="KW-1133">Transmembrane helix</keyword>
<evidence type="ECO:0000313" key="6">
    <source>
        <dbReference type="Proteomes" id="UP000238949"/>
    </source>
</evidence>
<protein>
    <submittedName>
        <fullName evidence="5">ABC transporter</fullName>
    </submittedName>
</protein>
<comment type="caution">
    <text evidence="5">The sequence shown here is derived from an EMBL/GenBank/DDBJ whole genome shotgun (WGS) entry which is preliminary data.</text>
</comment>
<reference evidence="6" key="1">
    <citation type="journal article" date="2020" name="Int. J. Syst. Evol. Microbiol.">
        <title>Alteromonas alba sp. nov., a marine bacterium isolated from the seawater of the West Pacific Ocean.</title>
        <authorList>
            <person name="Sun C."/>
            <person name="Wu Y.-H."/>
            <person name="Xamxidin M."/>
            <person name="Cheng H."/>
            <person name="Xu X.-W."/>
        </authorList>
    </citation>
    <scope>NUCLEOTIDE SEQUENCE [LARGE SCALE GENOMIC DNA]</scope>
    <source>
        <strain evidence="6">190</strain>
    </source>
</reference>
<dbReference type="OrthoDB" id="9777219at2"/>
<evidence type="ECO:0000256" key="1">
    <source>
        <dbReference type="SAM" id="Coils"/>
    </source>
</evidence>
<feature type="coiled-coil region" evidence="1">
    <location>
        <begin position="505"/>
        <end position="539"/>
    </location>
</feature>
<evidence type="ECO:0000259" key="3">
    <source>
        <dbReference type="Pfam" id="PF09822"/>
    </source>
</evidence>
<keyword evidence="6" id="KW-1185">Reference proteome</keyword>
<dbReference type="InterPro" id="IPR055396">
    <property type="entry name" value="DUF7088"/>
</dbReference>